<dbReference type="FunFam" id="3.20.20.80:FF:000152">
    <property type="entry name" value="Extracellular endoglucanase"/>
    <property type="match status" value="1"/>
</dbReference>
<sequence>MSKSVGVIAFAHAFGLLQGLALAAVECTGTFEPISASDYVAAINPGWNLGNTLDATPNEGSWNNPPVQAETFKDIKAAGFKSVRIPVTYADHFTGTSPGWAIDADWLQRVSDVVDMALDAGLYVLTNVHHDSWQWADVSAAGANLTQIEERMHQTWLQIGEKLGCKSSSVAFEPINEPPVDTQEQATELNKLNGIFLQALKDSGGFNTQRVVTLVGPSMDSIKTSQWFEAPTGYDNPWALQYHYYSPYDFIFSAWGKTTLSDQDIATVESDLENIRGNFTDVPLVLGEFDASPISTEPAARRKYMDVVVRKAKELDTAVIVWDNGLDHFDRNTKKWKDPQSLEILLNAATGVSNSLAGYTTDASATEQSSSAYVFHKVGDAVTDQKISISLNGNTLKSIATEEGTVLDPSTDYTASGGEITFPSSFLSTYFSSSGTPGSKENLTISFSAGATAAVNLIQWDLPKLGSTSSKAVAGADLRIPVTWAGVNQPAAVKMLRQDGVYLFDDWTQYLGPLQAAYGTYSGQWNWDGGDLILTATTIDAVIAAGVATTFTFDFFPRVPGNSLNYTLNV</sequence>
<dbReference type="Pfam" id="PF03442">
    <property type="entry name" value="CBM_X2"/>
    <property type="match status" value="1"/>
</dbReference>
<comment type="similarity">
    <text evidence="1 9">Belongs to the glycosyl hydrolase 5 (cellulase A) family.</text>
</comment>
<dbReference type="GO" id="GO:0008422">
    <property type="term" value="F:beta-glucosidase activity"/>
    <property type="evidence" value="ECO:0007669"/>
    <property type="project" value="TreeGrafter"/>
</dbReference>
<dbReference type="SUPFAM" id="SSF51445">
    <property type="entry name" value="(Trans)glycosidases"/>
    <property type="match status" value="1"/>
</dbReference>
<keyword evidence="5" id="KW-0119">Carbohydrate metabolism</keyword>
<proteinExistence type="inferred from homology"/>
<dbReference type="EMBL" id="VFLP01000008">
    <property type="protein sequence ID" value="TRX96883.1"/>
    <property type="molecule type" value="Genomic_DNA"/>
</dbReference>
<dbReference type="PANTHER" id="PTHR31297">
    <property type="entry name" value="GLUCAN ENDO-1,6-BETA-GLUCOSIDASE B"/>
    <property type="match status" value="1"/>
</dbReference>
<dbReference type="InterPro" id="IPR014756">
    <property type="entry name" value="Ig_E-set"/>
</dbReference>
<dbReference type="GO" id="GO:0005978">
    <property type="term" value="P:glycogen biosynthetic process"/>
    <property type="evidence" value="ECO:0007669"/>
    <property type="project" value="UniProtKB-UniPathway"/>
</dbReference>
<dbReference type="SUPFAM" id="SSF81296">
    <property type="entry name" value="E set domains"/>
    <property type="match status" value="1"/>
</dbReference>
<dbReference type="GO" id="GO:0071555">
    <property type="term" value="P:cell wall organization"/>
    <property type="evidence" value="ECO:0007669"/>
    <property type="project" value="UniProtKB-KW"/>
</dbReference>
<dbReference type="UniPathway" id="UPA00164"/>
<evidence type="ECO:0000256" key="1">
    <source>
        <dbReference type="ARBA" id="ARBA00005641"/>
    </source>
</evidence>
<dbReference type="InterPro" id="IPR050386">
    <property type="entry name" value="Glycosyl_hydrolase_5"/>
</dbReference>
<evidence type="ECO:0000259" key="12">
    <source>
        <dbReference type="Pfam" id="PF03442"/>
    </source>
</evidence>
<feature type="domain" description="Carbohydrate binding X2" evidence="12">
    <location>
        <begin position="368"/>
        <end position="455"/>
    </location>
</feature>
<keyword evidence="3 9" id="KW-0378">Hydrolase</keyword>
<evidence type="ECO:0000256" key="9">
    <source>
        <dbReference type="RuleBase" id="RU361153"/>
    </source>
</evidence>
<evidence type="ECO:0000256" key="10">
    <source>
        <dbReference type="SAM" id="SignalP"/>
    </source>
</evidence>
<feature type="signal peptide" evidence="10">
    <location>
        <begin position="1"/>
        <end position="23"/>
    </location>
</feature>
<name>A0A553I9K1_9PEZI</name>
<evidence type="ECO:0008006" key="15">
    <source>
        <dbReference type="Google" id="ProtNLM"/>
    </source>
</evidence>
<evidence type="ECO:0000313" key="13">
    <source>
        <dbReference type="EMBL" id="TRX96883.1"/>
    </source>
</evidence>
<evidence type="ECO:0000256" key="6">
    <source>
        <dbReference type="ARBA" id="ARBA00023295"/>
    </source>
</evidence>
<dbReference type="Gene3D" id="3.20.20.80">
    <property type="entry name" value="Glycosidases"/>
    <property type="match status" value="1"/>
</dbReference>
<protein>
    <recommendedName>
        <fullName evidence="15">Glycoside hydrolase family 5 domain-containing protein</fullName>
    </recommendedName>
</protein>
<feature type="chain" id="PRO_5021752150" description="Glycoside hydrolase family 5 domain-containing protein" evidence="10">
    <location>
        <begin position="24"/>
        <end position="570"/>
    </location>
</feature>
<dbReference type="STRING" id="2512241.A0A553I9K1"/>
<accession>A0A553I9K1</accession>
<dbReference type="Gene3D" id="2.60.40.10">
    <property type="entry name" value="Immunoglobulins"/>
    <property type="match status" value="1"/>
</dbReference>
<dbReference type="PANTHER" id="PTHR31297:SF41">
    <property type="entry name" value="ENDOGLUCANASE, PUTATIVE (AFU_ORTHOLOGUE AFUA_5G01830)-RELATED"/>
    <property type="match status" value="1"/>
</dbReference>
<keyword evidence="7" id="KW-0961">Cell wall biogenesis/degradation</keyword>
<evidence type="ECO:0000256" key="5">
    <source>
        <dbReference type="ARBA" id="ARBA00023277"/>
    </source>
</evidence>
<keyword evidence="8" id="KW-0624">Polysaccharide degradation</keyword>
<evidence type="ECO:0000256" key="3">
    <source>
        <dbReference type="ARBA" id="ARBA00022801"/>
    </source>
</evidence>
<evidence type="ECO:0000259" key="11">
    <source>
        <dbReference type="Pfam" id="PF00150"/>
    </source>
</evidence>
<reference evidence="14" key="1">
    <citation type="submission" date="2019-06" db="EMBL/GenBank/DDBJ databases">
        <title>Draft genome sequence of the griseofulvin-producing fungus Xylaria cubensis strain G536.</title>
        <authorList>
            <person name="Mead M.E."/>
            <person name="Raja H.A."/>
            <person name="Steenwyk J.L."/>
            <person name="Knowles S.L."/>
            <person name="Oberlies N.H."/>
            <person name="Rokas A."/>
        </authorList>
    </citation>
    <scope>NUCLEOTIDE SEQUENCE [LARGE SCALE GENOMIC DNA]</scope>
    <source>
        <strain evidence="14">G536</strain>
    </source>
</reference>
<keyword evidence="6 9" id="KW-0326">Glycosidase</keyword>
<dbReference type="OrthoDB" id="412536at2759"/>
<dbReference type="GO" id="GO:0005576">
    <property type="term" value="C:extracellular region"/>
    <property type="evidence" value="ECO:0007669"/>
    <property type="project" value="TreeGrafter"/>
</dbReference>
<keyword evidence="14" id="KW-1185">Reference proteome</keyword>
<evidence type="ECO:0000256" key="2">
    <source>
        <dbReference type="ARBA" id="ARBA00022729"/>
    </source>
</evidence>
<dbReference type="InterPro" id="IPR013783">
    <property type="entry name" value="Ig-like_fold"/>
</dbReference>
<evidence type="ECO:0000313" key="14">
    <source>
        <dbReference type="Proteomes" id="UP000319160"/>
    </source>
</evidence>
<organism evidence="13 14">
    <name type="scientific">Xylaria flabelliformis</name>
    <dbReference type="NCBI Taxonomy" id="2512241"/>
    <lineage>
        <taxon>Eukaryota</taxon>
        <taxon>Fungi</taxon>
        <taxon>Dikarya</taxon>
        <taxon>Ascomycota</taxon>
        <taxon>Pezizomycotina</taxon>
        <taxon>Sordariomycetes</taxon>
        <taxon>Xylariomycetidae</taxon>
        <taxon>Xylariales</taxon>
        <taxon>Xylariaceae</taxon>
        <taxon>Xylaria</taxon>
    </lineage>
</organism>
<evidence type="ECO:0000256" key="8">
    <source>
        <dbReference type="ARBA" id="ARBA00023326"/>
    </source>
</evidence>
<dbReference type="InterPro" id="IPR001547">
    <property type="entry name" value="Glyco_hydro_5"/>
</dbReference>
<dbReference type="GO" id="GO:0009986">
    <property type="term" value="C:cell surface"/>
    <property type="evidence" value="ECO:0007669"/>
    <property type="project" value="TreeGrafter"/>
</dbReference>
<evidence type="ECO:0000256" key="7">
    <source>
        <dbReference type="ARBA" id="ARBA00023316"/>
    </source>
</evidence>
<keyword evidence="2 10" id="KW-0732">Signal</keyword>
<feature type="domain" description="Glycoside hydrolase family 5" evidence="11">
    <location>
        <begin position="56"/>
        <end position="325"/>
    </location>
</feature>
<dbReference type="InterPro" id="IPR005102">
    <property type="entry name" value="Carbo-bd_X2"/>
</dbReference>
<dbReference type="AlphaFoldDB" id="A0A553I9K1"/>
<comment type="caution">
    <text evidence="13">The sequence shown here is derived from an EMBL/GenBank/DDBJ whole genome shotgun (WGS) entry which is preliminary data.</text>
</comment>
<dbReference type="Pfam" id="PF00150">
    <property type="entry name" value="Cellulase"/>
    <property type="match status" value="1"/>
</dbReference>
<dbReference type="PIRSF" id="PIRSF001043">
    <property type="entry name" value="Endoglucanase_B"/>
    <property type="match status" value="1"/>
</dbReference>
<evidence type="ECO:0000256" key="4">
    <source>
        <dbReference type="ARBA" id="ARBA00023001"/>
    </source>
</evidence>
<dbReference type="InterPro" id="IPR016282">
    <property type="entry name" value="Glyco_hydro_5_endoGlcnase_B"/>
</dbReference>
<keyword evidence="4" id="KW-0136">Cellulose degradation</keyword>
<dbReference type="GO" id="GO:0030245">
    <property type="term" value="P:cellulose catabolic process"/>
    <property type="evidence" value="ECO:0007669"/>
    <property type="project" value="UniProtKB-KW"/>
</dbReference>
<gene>
    <name evidence="13" type="ORF">FHL15_002189</name>
</gene>
<dbReference type="InterPro" id="IPR017853">
    <property type="entry name" value="GH"/>
</dbReference>
<dbReference type="Proteomes" id="UP000319160">
    <property type="component" value="Unassembled WGS sequence"/>
</dbReference>